<reference evidence="7" key="1">
    <citation type="submission" date="2020-08" db="EMBL/GenBank/DDBJ databases">
        <title>Multicomponent nature underlies the extraordinary mechanical properties of spider dragline silk.</title>
        <authorList>
            <person name="Kono N."/>
            <person name="Nakamura H."/>
            <person name="Mori M."/>
            <person name="Yoshida Y."/>
            <person name="Ohtoshi R."/>
            <person name="Malay A.D."/>
            <person name="Moran D.A.P."/>
            <person name="Tomita M."/>
            <person name="Numata K."/>
            <person name="Arakawa K."/>
        </authorList>
    </citation>
    <scope>NUCLEOTIDE SEQUENCE</scope>
</reference>
<evidence type="ECO:0000313" key="7">
    <source>
        <dbReference type="EMBL" id="GFS78823.1"/>
    </source>
</evidence>
<dbReference type="GO" id="GO:0016020">
    <property type="term" value="C:membrane"/>
    <property type="evidence" value="ECO:0007669"/>
    <property type="project" value="InterPro"/>
</dbReference>
<protein>
    <submittedName>
        <fullName evidence="7">Adhesion G-protein coupled receptor V1</fullName>
    </submittedName>
</protein>
<feature type="domain" description="Calx-beta" evidence="6">
    <location>
        <begin position="1091"/>
        <end position="1191"/>
    </location>
</feature>
<feature type="non-terminal residue" evidence="7">
    <location>
        <position position="1"/>
    </location>
</feature>
<feature type="domain" description="Calx-beta" evidence="6">
    <location>
        <begin position="131"/>
        <end position="231"/>
    </location>
</feature>
<evidence type="ECO:0000259" key="6">
    <source>
        <dbReference type="SMART" id="SM00237"/>
    </source>
</evidence>
<keyword evidence="3" id="KW-0106">Calcium</keyword>
<dbReference type="PANTHER" id="PTHR11878:SF65">
    <property type="entry name" value="NA_CA-EXCHANGE PROTEIN, ISOFORM G"/>
    <property type="match status" value="1"/>
</dbReference>
<gene>
    <name evidence="7" type="primary">adgrv1</name>
    <name evidence="7" type="ORF">NPIL_325511</name>
</gene>
<dbReference type="InterPro" id="IPR003644">
    <property type="entry name" value="Calx_beta"/>
</dbReference>
<keyword evidence="1" id="KW-0732">Signal</keyword>
<keyword evidence="4" id="KW-0406">Ion transport</keyword>
<dbReference type="InterPro" id="IPR051171">
    <property type="entry name" value="CaCA"/>
</dbReference>
<feature type="domain" description="Calx-beta" evidence="6">
    <location>
        <begin position="611"/>
        <end position="711"/>
    </location>
</feature>
<evidence type="ECO:0000256" key="2">
    <source>
        <dbReference type="ARBA" id="ARBA00022737"/>
    </source>
</evidence>
<proteinExistence type="predicted"/>
<dbReference type="PANTHER" id="PTHR11878">
    <property type="entry name" value="SODIUM/CALCIUM EXCHANGER"/>
    <property type="match status" value="1"/>
</dbReference>
<feature type="region of interest" description="Disordered" evidence="5">
    <location>
        <begin position="1"/>
        <end position="22"/>
    </location>
</feature>
<dbReference type="SUPFAM" id="SSF141072">
    <property type="entry name" value="CalX-like"/>
    <property type="match status" value="12"/>
</dbReference>
<evidence type="ECO:0000256" key="5">
    <source>
        <dbReference type="SAM" id="MobiDB-lite"/>
    </source>
</evidence>
<dbReference type="Proteomes" id="UP000887013">
    <property type="component" value="Unassembled WGS sequence"/>
</dbReference>
<feature type="domain" description="Calx-beta" evidence="6">
    <location>
        <begin position="971"/>
        <end position="1071"/>
    </location>
</feature>
<feature type="domain" description="Calx-beta" evidence="6">
    <location>
        <begin position="731"/>
        <end position="831"/>
    </location>
</feature>
<dbReference type="GO" id="GO:0007154">
    <property type="term" value="P:cell communication"/>
    <property type="evidence" value="ECO:0007669"/>
    <property type="project" value="InterPro"/>
</dbReference>
<evidence type="ECO:0000256" key="4">
    <source>
        <dbReference type="ARBA" id="ARBA00023065"/>
    </source>
</evidence>
<feature type="domain" description="Calx-beta" evidence="6">
    <location>
        <begin position="371"/>
        <end position="471"/>
    </location>
</feature>
<dbReference type="Pfam" id="PF03160">
    <property type="entry name" value="Calx-beta"/>
    <property type="match status" value="7"/>
</dbReference>
<evidence type="ECO:0000256" key="3">
    <source>
        <dbReference type="ARBA" id="ARBA00022837"/>
    </source>
</evidence>
<dbReference type="InterPro" id="IPR038081">
    <property type="entry name" value="CalX-like_sf"/>
</dbReference>
<evidence type="ECO:0000313" key="8">
    <source>
        <dbReference type="Proteomes" id="UP000887013"/>
    </source>
</evidence>
<feature type="domain" description="Calx-beta" evidence="6">
    <location>
        <begin position="1211"/>
        <end position="1311"/>
    </location>
</feature>
<keyword evidence="4" id="KW-0813">Transport</keyword>
<feature type="domain" description="Calx-beta" evidence="6">
    <location>
        <begin position="12"/>
        <end position="111"/>
    </location>
</feature>
<feature type="domain" description="Calx-beta" evidence="6">
    <location>
        <begin position="491"/>
        <end position="591"/>
    </location>
</feature>
<comment type="caution">
    <text evidence="7">The sequence shown here is derived from an EMBL/GenBank/DDBJ whole genome shotgun (WGS) entry which is preliminary data.</text>
</comment>
<dbReference type="EMBL" id="BMAW01051129">
    <property type="protein sequence ID" value="GFS78823.1"/>
    <property type="molecule type" value="Genomic_DNA"/>
</dbReference>
<keyword evidence="8" id="KW-1185">Reference proteome</keyword>
<dbReference type="Gene3D" id="2.60.40.2030">
    <property type="match status" value="12"/>
</dbReference>
<dbReference type="OrthoDB" id="2324346at2759"/>
<feature type="domain" description="Calx-beta" evidence="6">
    <location>
        <begin position="851"/>
        <end position="951"/>
    </location>
</feature>
<keyword evidence="7" id="KW-0675">Receptor</keyword>
<sequence length="1549" mass="170008">MSRVRRFMSNENLRKSTHPVTPGLLELDKTSYTVQENRKKVHIDVVRIGGSDGQIRVKYQTVPKSAVIKLDFELTSGELIFEEGETRKTIRVPIIDDDIREPTKTFEVQLINPSASQGVINFRGLGSKQTAIVSIIDDDMTPGVLEVEKSSYEVLENAGGVQIGIVRTGGRDGQIRVRYQTVPKTAIPNKDFQPASGVLIFEEGETRKNIPIQILDDDIRETTKNFQVQLLDPSPGLGVINFRGLGSRATTIVTIIDDDMIPGVLELENPSYVVSERDRRVQIGVIRKGGSHGQIRVKYQTVAKTALARTDFAPTFGELIFEEGEIRKTIHVPIIDDKVKEPAKSFEVQLISPTPGPGVINFKGLGSRVTTIVTITDDDMTPGLLELEKPSYEVSEGVGIVHINVVRIGGSDGEIRVKYQTVAKTASAVTDFLPTKGELIFKEGEIRKSIRVPILNDNIREPSKSFDVQLIDPIPGIGVINFRGLGPRFTTTVTINDDDMTPGLLEFENPTYTVAESVGSLQVVVVRTRGSDGQIRVKYQTRPQTALAGIDFIPVSGELIFNERETKKSIFIQIIDDNVKEPTKSFDIQLLNPSAGQGVINFIGLGQRHITKVFIKDDDMIPGFLEFEKSTFDVSENTGTVTVTVLRVGGSDGQIRVRYQTVPKSALPGVDFTPVTGELVFNEGETRKTIAVQIKDDIIKEPMKNFEIHLLDPTPAPEVINFRGLGERERIVINIHDDDSSPGFLEFEKPFYTIVENVGTVEIVVVRIGGSDGRIRVRYQTKPQTAQPEEDFTSVSGELVFESGETRKTIRIPIRNDNIRENSESFEVLLLDPTAGPEVVNFRGLGQKQSVIVTIIDDDMKPGFLELEEPSYVVSEGVQTLQIVVVRVGGSEGQIRCRYRTTAKTALAGKDFQPGIGELVFEHGETRKTISIKIVNDRIREPIKNFEVQLFDPQPGRGVVNFKGLGVKIKSLITIADDDTRPGILELEETTYTFPESAGEIQIPVVRVGGSDGQVKVRYQTVPKTAREKKDFAPASGELVFQEREIRKTIPITILNDEVREPSKTFEVQLFDPSAAPGVLNFGGIGSKPFTTITVLDDDVMPGMLELENNFYVVRENAGVVQLVVTRKNGMDGSIRVQYQTVPRTALPGSDFIPVSGELVFESGETTKTISIHIIDDNVKEPPKEFDVQLMNPSSDERITTILQLGNIRTATVKIEDDDDSPGVFEFKATRVTVREGLRTVTLVIKRSGGTDGPVTLRLRTVDGTAKQRQDYIPISEFISFNAGEREKTFHIKIIDDNIPEGHKQFKVGLFDPTNGAILGQNSIVTVVILDDDTLAARPAVPTTHETQFFLKDLTLMVPRGSSVASFHIRREGDLNPATVFLETIDNTAKAGVDYRRARGEVQFGHNEIELTLQIKLINNPGSQGLKVFHIKISKPSTGVVVPGKDMLTVFIGNEDESRINQSFGPPVSGTRASISASLGPNIRSNGQIVTTHTKTKTVITDGLGSNLNLGSNTQFLSDQTLTSSGLGSLSAGLSGSAGLLSSGSGISG</sequence>
<evidence type="ECO:0000256" key="1">
    <source>
        <dbReference type="ARBA" id="ARBA00022729"/>
    </source>
</evidence>
<dbReference type="GO" id="GO:0030001">
    <property type="term" value="P:metal ion transport"/>
    <property type="evidence" value="ECO:0007669"/>
    <property type="project" value="TreeGrafter"/>
</dbReference>
<organism evidence="7 8">
    <name type="scientific">Nephila pilipes</name>
    <name type="common">Giant wood spider</name>
    <name type="synonym">Nephila maculata</name>
    <dbReference type="NCBI Taxonomy" id="299642"/>
    <lineage>
        <taxon>Eukaryota</taxon>
        <taxon>Metazoa</taxon>
        <taxon>Ecdysozoa</taxon>
        <taxon>Arthropoda</taxon>
        <taxon>Chelicerata</taxon>
        <taxon>Arachnida</taxon>
        <taxon>Araneae</taxon>
        <taxon>Araneomorphae</taxon>
        <taxon>Entelegynae</taxon>
        <taxon>Araneoidea</taxon>
        <taxon>Nephilidae</taxon>
        <taxon>Nephila</taxon>
    </lineage>
</organism>
<feature type="domain" description="Calx-beta" evidence="6">
    <location>
        <begin position="1325"/>
        <end position="1434"/>
    </location>
</feature>
<keyword evidence="2" id="KW-0677">Repeat</keyword>
<accession>A0A8X6MUN3</accession>
<dbReference type="SMART" id="SM00237">
    <property type="entry name" value="Calx_beta"/>
    <property type="match status" value="12"/>
</dbReference>
<name>A0A8X6MUN3_NEPPI</name>
<feature type="domain" description="Calx-beta" evidence="6">
    <location>
        <begin position="251"/>
        <end position="351"/>
    </location>
</feature>